<dbReference type="STRING" id="569882.SAMN04490248_10467"/>
<dbReference type="Proteomes" id="UP000198893">
    <property type="component" value="Unassembled WGS sequence"/>
</dbReference>
<dbReference type="InterPro" id="IPR020549">
    <property type="entry name" value="YbeY_CS"/>
</dbReference>
<proteinExistence type="inferred from homology"/>
<evidence type="ECO:0000256" key="6">
    <source>
        <dbReference type="ARBA" id="ARBA00022833"/>
    </source>
</evidence>
<dbReference type="PROSITE" id="PS01306">
    <property type="entry name" value="UPF0054"/>
    <property type="match status" value="1"/>
</dbReference>
<keyword evidence="7" id="KW-0690">Ribosome biogenesis</keyword>
<protein>
    <recommendedName>
        <fullName evidence="7">Endoribonuclease YbeY</fullName>
        <ecNumber evidence="7">3.1.-.-</ecNumber>
    </recommendedName>
</protein>
<dbReference type="InterPro" id="IPR023091">
    <property type="entry name" value="MetalPrtase_cat_dom_sf_prd"/>
</dbReference>
<dbReference type="GO" id="GO:0008270">
    <property type="term" value="F:zinc ion binding"/>
    <property type="evidence" value="ECO:0007669"/>
    <property type="project" value="UniProtKB-UniRule"/>
</dbReference>
<keyword evidence="9" id="KW-1185">Reference proteome</keyword>
<dbReference type="Pfam" id="PF02130">
    <property type="entry name" value="YbeY"/>
    <property type="match status" value="1"/>
</dbReference>
<dbReference type="Gene3D" id="3.40.390.30">
    <property type="entry name" value="Metalloproteases ('zincins'), catalytic domain"/>
    <property type="match status" value="1"/>
</dbReference>
<comment type="subcellular location">
    <subcellularLocation>
        <location evidence="7">Cytoplasm</location>
    </subcellularLocation>
</comment>
<evidence type="ECO:0000256" key="2">
    <source>
        <dbReference type="ARBA" id="ARBA00022722"/>
    </source>
</evidence>
<dbReference type="GO" id="GO:0006364">
    <property type="term" value="P:rRNA processing"/>
    <property type="evidence" value="ECO:0007669"/>
    <property type="project" value="UniProtKB-UniRule"/>
</dbReference>
<name>A0A1H8NZP1_9RHOB</name>
<dbReference type="PANTHER" id="PTHR46986:SF1">
    <property type="entry name" value="ENDORIBONUCLEASE YBEY, CHLOROPLASTIC"/>
    <property type="match status" value="1"/>
</dbReference>
<comment type="function">
    <text evidence="7">Single strand-specific metallo-endoribonuclease involved in late-stage 70S ribosome quality control and in maturation of the 3' terminus of the 16S rRNA.</text>
</comment>
<dbReference type="GO" id="GO:0004521">
    <property type="term" value="F:RNA endonuclease activity"/>
    <property type="evidence" value="ECO:0007669"/>
    <property type="project" value="UniProtKB-UniRule"/>
</dbReference>
<evidence type="ECO:0000313" key="8">
    <source>
        <dbReference type="EMBL" id="SEO34778.1"/>
    </source>
</evidence>
<dbReference type="SUPFAM" id="SSF55486">
    <property type="entry name" value="Metalloproteases ('zincins'), catalytic domain"/>
    <property type="match status" value="1"/>
</dbReference>
<feature type="binding site" evidence="7">
    <location>
        <position position="142"/>
    </location>
    <ligand>
        <name>Zn(2+)</name>
        <dbReference type="ChEBI" id="CHEBI:29105"/>
        <note>catalytic</note>
    </ligand>
</feature>
<evidence type="ECO:0000256" key="7">
    <source>
        <dbReference type="HAMAP-Rule" id="MF_00009"/>
    </source>
</evidence>
<dbReference type="GO" id="GO:0005737">
    <property type="term" value="C:cytoplasm"/>
    <property type="evidence" value="ECO:0007669"/>
    <property type="project" value="UniProtKB-SubCell"/>
</dbReference>
<dbReference type="GO" id="GO:0004222">
    <property type="term" value="F:metalloendopeptidase activity"/>
    <property type="evidence" value="ECO:0007669"/>
    <property type="project" value="InterPro"/>
</dbReference>
<evidence type="ECO:0000256" key="1">
    <source>
        <dbReference type="ARBA" id="ARBA00010875"/>
    </source>
</evidence>
<organism evidence="8 9">
    <name type="scientific">Salinihabitans flavidus</name>
    <dbReference type="NCBI Taxonomy" id="569882"/>
    <lineage>
        <taxon>Bacteria</taxon>
        <taxon>Pseudomonadati</taxon>
        <taxon>Pseudomonadota</taxon>
        <taxon>Alphaproteobacteria</taxon>
        <taxon>Rhodobacterales</taxon>
        <taxon>Roseobacteraceae</taxon>
        <taxon>Salinihabitans</taxon>
    </lineage>
</organism>
<feature type="binding site" evidence="7">
    <location>
        <position position="148"/>
    </location>
    <ligand>
        <name>Zn(2+)</name>
        <dbReference type="ChEBI" id="CHEBI:29105"/>
        <note>catalytic</note>
    </ligand>
</feature>
<comment type="similarity">
    <text evidence="1 7">Belongs to the endoribonuclease YbeY family.</text>
</comment>
<sequence>MVNPRLSGRMLTEIVYEESRWQEIGLERIAESAARATLSHLGLGVGDYQIGLLACDDTRIATLNAEFRGKASATNVLSWPSEERAPEVPGAVPAPPVPMIPGEPEELGDIAIAWDTCAREARDAGRPMADHVTHLIVHGVLHLLGYDHLRDPDATLMEGLEAEILGKLGVPDPYRD</sequence>
<dbReference type="HAMAP" id="MF_00009">
    <property type="entry name" value="Endoribonucl_YbeY"/>
    <property type="match status" value="1"/>
</dbReference>
<accession>A0A1H8NZP1</accession>
<keyword evidence="7" id="KW-0698">rRNA processing</keyword>
<dbReference type="EC" id="3.1.-.-" evidence="7"/>
<evidence type="ECO:0000256" key="3">
    <source>
        <dbReference type="ARBA" id="ARBA00022723"/>
    </source>
</evidence>
<keyword evidence="7" id="KW-0963">Cytoplasm</keyword>
<evidence type="ECO:0000256" key="5">
    <source>
        <dbReference type="ARBA" id="ARBA00022801"/>
    </source>
</evidence>
<evidence type="ECO:0000313" key="9">
    <source>
        <dbReference type="Proteomes" id="UP000198893"/>
    </source>
</evidence>
<comment type="cofactor">
    <cofactor evidence="7">
        <name>Zn(2+)</name>
        <dbReference type="ChEBI" id="CHEBI:29105"/>
    </cofactor>
    <text evidence="7">Binds 1 zinc ion.</text>
</comment>
<keyword evidence="3 7" id="KW-0479">Metal-binding</keyword>
<evidence type="ECO:0000256" key="4">
    <source>
        <dbReference type="ARBA" id="ARBA00022759"/>
    </source>
</evidence>
<dbReference type="AlphaFoldDB" id="A0A1H8NZP1"/>
<dbReference type="InterPro" id="IPR002036">
    <property type="entry name" value="YbeY"/>
</dbReference>
<keyword evidence="4 7" id="KW-0255">Endonuclease</keyword>
<keyword evidence="5 7" id="KW-0378">Hydrolase</keyword>
<feature type="binding site" evidence="7">
    <location>
        <position position="138"/>
    </location>
    <ligand>
        <name>Zn(2+)</name>
        <dbReference type="ChEBI" id="CHEBI:29105"/>
        <note>catalytic</note>
    </ligand>
</feature>
<dbReference type="PANTHER" id="PTHR46986">
    <property type="entry name" value="ENDORIBONUCLEASE YBEY, CHLOROPLASTIC"/>
    <property type="match status" value="1"/>
</dbReference>
<keyword evidence="2 7" id="KW-0540">Nuclease</keyword>
<dbReference type="EMBL" id="FODS01000004">
    <property type="protein sequence ID" value="SEO34778.1"/>
    <property type="molecule type" value="Genomic_DNA"/>
</dbReference>
<reference evidence="8 9" key="1">
    <citation type="submission" date="2016-10" db="EMBL/GenBank/DDBJ databases">
        <authorList>
            <person name="de Groot N.N."/>
        </authorList>
    </citation>
    <scope>NUCLEOTIDE SEQUENCE [LARGE SCALE GENOMIC DNA]</scope>
    <source>
        <strain evidence="8 9">DSM 27842</strain>
    </source>
</reference>
<gene>
    <name evidence="7" type="primary">ybeY</name>
    <name evidence="8" type="ORF">SAMN04490248_10467</name>
</gene>
<dbReference type="NCBIfam" id="TIGR00043">
    <property type="entry name" value="rRNA maturation RNase YbeY"/>
    <property type="match status" value="1"/>
</dbReference>
<keyword evidence="6 7" id="KW-0862">Zinc</keyword>